<gene>
    <name evidence="1" type="ORF">BG015_003775</name>
</gene>
<keyword evidence="2" id="KW-1185">Reference proteome</keyword>
<evidence type="ECO:0000313" key="1">
    <source>
        <dbReference type="EMBL" id="KAF9132010.1"/>
    </source>
</evidence>
<proteinExistence type="predicted"/>
<dbReference type="OrthoDB" id="2445751at2759"/>
<evidence type="ECO:0000313" key="2">
    <source>
        <dbReference type="Proteomes" id="UP000748756"/>
    </source>
</evidence>
<sequence>MVPLRELEIGGEVDYDRRVAPLLSFLSSLTLLHIHLTDQFDMRLDSLFEALPLLERLDLRNIETINVSATISTTSGQGQGQGQGQEFSVRILPRLRSLVLEHSRVHQLELEGFLTRTPRIQELKLIDLLSKSPTFYRKEPFHYDASRLLGHLQVLALPLQILYVSIFDTKIPDELQVEFDKLVAPWTRNLTVQELLPSRIRLMDQLQNTITTLDLYGSKLCWKNDVLHQYLCTSPHLLHPRAPDTIYLVNRLDLHRQLESTRSSFPANT</sequence>
<evidence type="ECO:0008006" key="3">
    <source>
        <dbReference type="Google" id="ProtNLM"/>
    </source>
</evidence>
<accession>A0A9P5RHA3</accession>
<reference evidence="1" key="1">
    <citation type="journal article" date="2020" name="Fungal Divers.">
        <title>Resolving the Mortierellaceae phylogeny through synthesis of multi-gene phylogenetics and phylogenomics.</title>
        <authorList>
            <person name="Vandepol N."/>
            <person name="Liber J."/>
            <person name="Desiro A."/>
            <person name="Na H."/>
            <person name="Kennedy M."/>
            <person name="Barry K."/>
            <person name="Grigoriev I.V."/>
            <person name="Miller A.N."/>
            <person name="O'Donnell K."/>
            <person name="Stajich J.E."/>
            <person name="Bonito G."/>
        </authorList>
    </citation>
    <scope>NUCLEOTIDE SEQUENCE</scope>
    <source>
        <strain evidence="1">NRRL 6426</strain>
    </source>
</reference>
<feature type="non-terminal residue" evidence="1">
    <location>
        <position position="269"/>
    </location>
</feature>
<comment type="caution">
    <text evidence="1">The sequence shown here is derived from an EMBL/GenBank/DDBJ whole genome shotgun (WGS) entry which is preliminary data.</text>
</comment>
<dbReference type="EMBL" id="JAAAUQ010001860">
    <property type="protein sequence ID" value="KAF9132010.1"/>
    <property type="molecule type" value="Genomic_DNA"/>
</dbReference>
<name>A0A9P5RHA3_9FUNG</name>
<organism evidence="1 2">
    <name type="scientific">Linnemannia schmuckeri</name>
    <dbReference type="NCBI Taxonomy" id="64567"/>
    <lineage>
        <taxon>Eukaryota</taxon>
        <taxon>Fungi</taxon>
        <taxon>Fungi incertae sedis</taxon>
        <taxon>Mucoromycota</taxon>
        <taxon>Mortierellomycotina</taxon>
        <taxon>Mortierellomycetes</taxon>
        <taxon>Mortierellales</taxon>
        <taxon>Mortierellaceae</taxon>
        <taxon>Linnemannia</taxon>
    </lineage>
</organism>
<dbReference type="Proteomes" id="UP000748756">
    <property type="component" value="Unassembled WGS sequence"/>
</dbReference>
<dbReference type="AlphaFoldDB" id="A0A9P5RHA3"/>
<protein>
    <recommendedName>
        <fullName evidence="3">F-box domain-containing protein</fullName>
    </recommendedName>
</protein>